<name>A0A5C6TRB9_9SPHN</name>
<dbReference type="GO" id="GO:0016747">
    <property type="term" value="F:acyltransferase activity, transferring groups other than amino-acyl groups"/>
    <property type="evidence" value="ECO:0007669"/>
    <property type="project" value="InterPro"/>
</dbReference>
<evidence type="ECO:0000313" key="3">
    <source>
        <dbReference type="Proteomes" id="UP000321249"/>
    </source>
</evidence>
<dbReference type="InterPro" id="IPR016181">
    <property type="entry name" value="Acyl_CoA_acyltransferase"/>
</dbReference>
<dbReference type="Gene3D" id="3.40.630.30">
    <property type="match status" value="1"/>
</dbReference>
<gene>
    <name evidence="2" type="ORF">FRZ32_00475</name>
</gene>
<dbReference type="AlphaFoldDB" id="A0A5C6TRB9"/>
<protein>
    <submittedName>
        <fullName evidence="2">GNAT family N-acetyltransferase</fullName>
    </submittedName>
</protein>
<evidence type="ECO:0000313" key="2">
    <source>
        <dbReference type="EMBL" id="TXC62258.1"/>
    </source>
</evidence>
<dbReference type="CDD" id="cd04301">
    <property type="entry name" value="NAT_SF"/>
    <property type="match status" value="1"/>
</dbReference>
<evidence type="ECO:0000259" key="1">
    <source>
        <dbReference type="PROSITE" id="PS51186"/>
    </source>
</evidence>
<dbReference type="PROSITE" id="PS51186">
    <property type="entry name" value="GNAT"/>
    <property type="match status" value="1"/>
</dbReference>
<dbReference type="SUPFAM" id="SSF55729">
    <property type="entry name" value="Acyl-CoA N-acyltransferases (Nat)"/>
    <property type="match status" value="1"/>
</dbReference>
<dbReference type="Proteomes" id="UP000321249">
    <property type="component" value="Unassembled WGS sequence"/>
</dbReference>
<accession>A0A5C6TRB9</accession>
<comment type="caution">
    <text evidence="2">The sequence shown here is derived from an EMBL/GenBank/DDBJ whole genome shotgun (WGS) entry which is preliminary data.</text>
</comment>
<reference evidence="2 3" key="1">
    <citation type="journal article" date="2015" name="J. Microbiol.">
        <title>Sphingosinicella ginsenosidimutans sp. nov., with ginsenoside converting activity.</title>
        <authorList>
            <person name="Kim J.K."/>
            <person name="Kang M.S."/>
            <person name="Park S.C."/>
            <person name="Kim K.M."/>
            <person name="Choi K."/>
            <person name="Yoon M.H."/>
            <person name="Im W.T."/>
        </authorList>
    </citation>
    <scope>NUCLEOTIDE SEQUENCE [LARGE SCALE GENOMIC DNA]</scope>
    <source>
        <strain evidence="2 3">BS-11</strain>
    </source>
</reference>
<keyword evidence="3" id="KW-1185">Reference proteome</keyword>
<feature type="domain" description="N-acetyltransferase" evidence="1">
    <location>
        <begin position="36"/>
        <end position="186"/>
    </location>
</feature>
<dbReference type="RefSeq" id="WP_147041646.1">
    <property type="nucleotide sequence ID" value="NZ_BAABIR010000001.1"/>
</dbReference>
<proteinExistence type="predicted"/>
<keyword evidence="2" id="KW-0808">Transferase</keyword>
<dbReference type="OrthoDB" id="275336at2"/>
<dbReference type="InterPro" id="IPR000182">
    <property type="entry name" value="GNAT_dom"/>
</dbReference>
<dbReference type="EMBL" id="VOQQ01000001">
    <property type="protein sequence ID" value="TXC62258.1"/>
    <property type="molecule type" value="Genomic_DNA"/>
</dbReference>
<dbReference type="Pfam" id="PF00583">
    <property type="entry name" value="Acetyltransf_1"/>
    <property type="match status" value="1"/>
</dbReference>
<sequence length="191" mass="21310">MNGQLIDVPAGMVAAVVTYLEMTARPDLTPVPDRGLRLARWTFADPARYRALFERVGSRWLWFSRLAMDEAALRAAMAEVHSVIDESGDDVGLLELDFRTRGECLIRFLGLAPELAGKGHGKWLFAETLRLAWRDGVSRVRVHTCSLDHPAALPSYLRAGFRPYARAFESFPDPRLAGLLPREAAPQIPIL</sequence>
<organism evidence="2 3">
    <name type="scientific">Allosphingosinicella ginsenosidimutans</name>
    <dbReference type="NCBI Taxonomy" id="1176539"/>
    <lineage>
        <taxon>Bacteria</taxon>
        <taxon>Pseudomonadati</taxon>
        <taxon>Pseudomonadota</taxon>
        <taxon>Alphaproteobacteria</taxon>
        <taxon>Sphingomonadales</taxon>
        <taxon>Sphingomonadaceae</taxon>
        <taxon>Allosphingosinicella</taxon>
    </lineage>
</organism>